<reference evidence="3" key="1">
    <citation type="submission" date="2022-07" db="EMBL/GenBank/DDBJ databases">
        <title>Genome Sequence of Leucocoprinus birnbaumii.</title>
        <authorList>
            <person name="Buettner E."/>
        </authorList>
    </citation>
    <scope>NUCLEOTIDE SEQUENCE</scope>
    <source>
        <strain evidence="3">VT141</strain>
    </source>
</reference>
<protein>
    <recommendedName>
        <fullName evidence="2">Small ribosomal subunit protein mS35 mitochondrial conserved domain-containing protein</fullName>
    </recommendedName>
</protein>
<dbReference type="PANTHER" id="PTHR13490">
    <property type="entry name" value="MITOCHONDRIAL 28S RIBOSOMAL PROTEIN S28"/>
    <property type="match status" value="1"/>
</dbReference>
<dbReference type="Proteomes" id="UP001213000">
    <property type="component" value="Unassembled WGS sequence"/>
</dbReference>
<comment type="caution">
    <text evidence="3">The sequence shown here is derived from an EMBL/GenBank/DDBJ whole genome shotgun (WGS) entry which is preliminary data.</text>
</comment>
<organism evidence="3 4">
    <name type="scientific">Leucocoprinus birnbaumii</name>
    <dbReference type="NCBI Taxonomy" id="56174"/>
    <lineage>
        <taxon>Eukaryota</taxon>
        <taxon>Fungi</taxon>
        <taxon>Dikarya</taxon>
        <taxon>Basidiomycota</taxon>
        <taxon>Agaricomycotina</taxon>
        <taxon>Agaricomycetes</taxon>
        <taxon>Agaricomycetidae</taxon>
        <taxon>Agaricales</taxon>
        <taxon>Agaricineae</taxon>
        <taxon>Agaricaceae</taxon>
        <taxon>Leucocoprinus</taxon>
    </lineage>
</organism>
<dbReference type="EMBL" id="JANIEX010000081">
    <property type="protein sequence ID" value="KAJ3574073.1"/>
    <property type="molecule type" value="Genomic_DNA"/>
</dbReference>
<proteinExistence type="predicted"/>
<dbReference type="InterPro" id="IPR019349">
    <property type="entry name" value="Ribosomal_mS35_mit"/>
</dbReference>
<dbReference type="GO" id="GO:0032543">
    <property type="term" value="P:mitochondrial translation"/>
    <property type="evidence" value="ECO:0007669"/>
    <property type="project" value="InterPro"/>
</dbReference>
<dbReference type="GO" id="GO:0003735">
    <property type="term" value="F:structural constituent of ribosome"/>
    <property type="evidence" value="ECO:0007669"/>
    <property type="project" value="InterPro"/>
</dbReference>
<keyword evidence="4" id="KW-1185">Reference proteome</keyword>
<dbReference type="AlphaFoldDB" id="A0AAD5VZL1"/>
<sequence>MASTLSCLTRRALLNHAASSSASSSSHVASRLSSTSSSALPREPRRTKSVLDEEVSPEQLETILDKVDDLNDSASSAHLLLQEKRIVRHYLRLIEVEMPNLAALRKPFSPPTTKEPLIVRSVDYLSDHPMQRKRCVVVAVDNLPLKDTMAKKRLMMLAGPRWTPNPPVDAGISKYADWGNGFVKISCEDYPQPAQNLKWISDTLDRLVERANVPDPAWEDLPIDLRHVYAKSQKAKKGEHLRGRVLNKPTFRDFPQEWLPKLPADTDKQPTLSSS</sequence>
<evidence type="ECO:0000259" key="2">
    <source>
        <dbReference type="Pfam" id="PF10213"/>
    </source>
</evidence>
<evidence type="ECO:0000313" key="4">
    <source>
        <dbReference type="Proteomes" id="UP001213000"/>
    </source>
</evidence>
<feature type="region of interest" description="Disordered" evidence="1">
    <location>
        <begin position="256"/>
        <end position="275"/>
    </location>
</feature>
<feature type="region of interest" description="Disordered" evidence="1">
    <location>
        <begin position="24"/>
        <end position="55"/>
    </location>
</feature>
<name>A0AAD5VZL1_9AGAR</name>
<evidence type="ECO:0000256" key="1">
    <source>
        <dbReference type="SAM" id="MobiDB-lite"/>
    </source>
</evidence>
<dbReference type="GO" id="GO:0005763">
    <property type="term" value="C:mitochondrial small ribosomal subunit"/>
    <property type="evidence" value="ECO:0007669"/>
    <property type="project" value="TreeGrafter"/>
</dbReference>
<feature type="compositionally biased region" description="Basic and acidic residues" evidence="1">
    <location>
        <begin position="42"/>
        <end position="51"/>
    </location>
</feature>
<evidence type="ECO:0000313" key="3">
    <source>
        <dbReference type="EMBL" id="KAJ3574073.1"/>
    </source>
</evidence>
<dbReference type="InterPro" id="IPR039848">
    <property type="entry name" value="Ribosomal_mS35_mt"/>
</dbReference>
<accession>A0AAD5VZL1</accession>
<gene>
    <name evidence="3" type="ORF">NP233_g2011</name>
</gene>
<feature type="compositionally biased region" description="Low complexity" evidence="1">
    <location>
        <begin position="24"/>
        <end position="39"/>
    </location>
</feature>
<feature type="domain" description="Small ribosomal subunit protein mS35 mitochondrial conserved" evidence="2">
    <location>
        <begin position="107"/>
        <end position="258"/>
    </location>
</feature>
<dbReference type="Pfam" id="PF10213">
    <property type="entry name" value="MRP-S28"/>
    <property type="match status" value="1"/>
</dbReference>
<dbReference type="PANTHER" id="PTHR13490:SF0">
    <property type="entry name" value="SMALL RIBOSOMAL SUBUNIT PROTEIN MS35"/>
    <property type="match status" value="1"/>
</dbReference>